<protein>
    <submittedName>
        <fullName evidence="1">Mevalonate kinase</fullName>
    </submittedName>
</protein>
<dbReference type="EMBL" id="PQXF01000004">
    <property type="protein sequence ID" value="PXF61603.1"/>
    <property type="molecule type" value="Genomic_DNA"/>
</dbReference>
<accession>A0AC61L5H5</accession>
<comment type="caution">
    <text evidence="1">The sequence shown here is derived from an EMBL/GenBank/DDBJ whole genome shotgun (WGS) entry which is preliminary data.</text>
</comment>
<name>A0AC61L5H5_9EURY</name>
<proteinExistence type="predicted"/>
<sequence length="311" mass="32084">MTTTCSAPGKIYLFGEHAVVYGKRAIASAINLRTTATVSESDQTTISSILGTTGIDYMAHPYISRCIESLAVPPVSVRINSDIPVGSGLGSSAAAVIATLGALNVEFRLMMDSVMLADVGHRIERDVQGSASPTDTAVSTMGGTMLVNPGVSSSRLRMIECDIVIGDTEEFSSTKELVGNVRILHEDYPEVMDSIFDTIDNLSGIGTLLIEKGDYRSVGELMKIDHGLLDAIGVGSAKLSRLAYAARDAGAYGAKITGAGGGGCIVALVRGLGTYASGGGADAVASAINDAGGRAIITKASEDGVVVRETF</sequence>
<gene>
    <name evidence="1" type="primary">mvk</name>
    <name evidence="1" type="ORF">C4B59_03380</name>
</gene>
<dbReference type="Proteomes" id="UP000248329">
    <property type="component" value="Unassembled WGS sequence"/>
</dbReference>
<evidence type="ECO:0000313" key="1">
    <source>
        <dbReference type="EMBL" id="PXF61603.1"/>
    </source>
</evidence>
<keyword evidence="1" id="KW-0418">Kinase</keyword>
<evidence type="ECO:0000313" key="2">
    <source>
        <dbReference type="Proteomes" id="UP000248329"/>
    </source>
</evidence>
<organism evidence="1 2">
    <name type="scientific">Candidatus Methanogaster sp</name>
    <dbReference type="NCBI Taxonomy" id="3386292"/>
    <lineage>
        <taxon>Archaea</taxon>
        <taxon>Methanobacteriati</taxon>
        <taxon>Methanobacteriota</taxon>
        <taxon>Stenosarchaea group</taxon>
        <taxon>Methanomicrobia</taxon>
        <taxon>Methanosarcinales</taxon>
        <taxon>ANME-2 cluster</taxon>
        <taxon>Candidatus Methanogasteraceae</taxon>
        <taxon>Candidatus Methanogaster</taxon>
    </lineage>
</organism>
<keyword evidence="1" id="KW-0808">Transferase</keyword>
<reference evidence="1" key="1">
    <citation type="submission" date="2018-01" db="EMBL/GenBank/DDBJ databases">
        <authorList>
            <person name="Krukenberg V."/>
        </authorList>
    </citation>
    <scope>NUCLEOTIDE SEQUENCE</scope>
    <source>
        <strain evidence="1">E20ANME2</strain>
    </source>
</reference>